<dbReference type="GO" id="GO:0005654">
    <property type="term" value="C:nucleoplasm"/>
    <property type="evidence" value="ECO:0007669"/>
    <property type="project" value="TreeGrafter"/>
</dbReference>
<dbReference type="PROSITE" id="PS50089">
    <property type="entry name" value="ZF_RING_2"/>
    <property type="match status" value="1"/>
</dbReference>
<dbReference type="PROSITE" id="PS50157">
    <property type="entry name" value="ZINC_FINGER_C2H2_2"/>
    <property type="match status" value="2"/>
</dbReference>
<dbReference type="PROSITE" id="PS00518">
    <property type="entry name" value="ZF_RING_1"/>
    <property type="match status" value="1"/>
</dbReference>
<evidence type="ECO:0000256" key="2">
    <source>
        <dbReference type="ARBA" id="ARBA00022723"/>
    </source>
</evidence>
<keyword evidence="2" id="KW-0479">Metal-binding</keyword>
<feature type="region of interest" description="Disordered" evidence="8">
    <location>
        <begin position="651"/>
        <end position="699"/>
    </location>
</feature>
<accession>A0A0C2S4F6</accession>
<dbReference type="InterPro" id="IPR001841">
    <property type="entry name" value="Znf_RING"/>
</dbReference>
<evidence type="ECO:0000313" key="12">
    <source>
        <dbReference type="Proteomes" id="UP000054549"/>
    </source>
</evidence>
<dbReference type="EMBL" id="KN818365">
    <property type="protein sequence ID" value="KIL57555.1"/>
    <property type="molecule type" value="Genomic_DNA"/>
</dbReference>
<keyword evidence="3" id="KW-0677">Repeat</keyword>
<dbReference type="Gene3D" id="3.30.40.10">
    <property type="entry name" value="Zinc/RING finger domain, C3HC4 (zinc finger)"/>
    <property type="match status" value="1"/>
</dbReference>
<name>A0A0C2S4F6_AMAMK</name>
<evidence type="ECO:0000256" key="6">
    <source>
        <dbReference type="ARBA" id="ARBA00023242"/>
    </source>
</evidence>
<dbReference type="OrthoDB" id="6105938at2759"/>
<dbReference type="Pfam" id="PF00096">
    <property type="entry name" value="zf-C2H2"/>
    <property type="match status" value="1"/>
</dbReference>
<dbReference type="InterPro" id="IPR013083">
    <property type="entry name" value="Znf_RING/FYVE/PHD"/>
</dbReference>
<feature type="domain" description="C2H2-type" evidence="10">
    <location>
        <begin position="56"/>
        <end position="81"/>
    </location>
</feature>
<dbReference type="PANTHER" id="PTHR24399">
    <property type="entry name" value="ZINC FINGER AND BTB DOMAIN-CONTAINING"/>
    <property type="match status" value="1"/>
</dbReference>
<keyword evidence="6" id="KW-0539">Nucleus</keyword>
<feature type="domain" description="C2H2-type" evidence="10">
    <location>
        <begin position="82"/>
        <end position="106"/>
    </location>
</feature>
<feature type="domain" description="RING-type" evidence="9">
    <location>
        <begin position="711"/>
        <end position="749"/>
    </location>
</feature>
<dbReference type="Pfam" id="PF00097">
    <property type="entry name" value="zf-C3HC4"/>
    <property type="match status" value="1"/>
</dbReference>
<dbReference type="InterPro" id="IPR018957">
    <property type="entry name" value="Znf_C3HC4_RING-type"/>
</dbReference>
<gene>
    <name evidence="11" type="ORF">M378DRAFT_379947</name>
</gene>
<comment type="subcellular location">
    <subcellularLocation>
        <location evidence="1">Nucleus</location>
    </subcellularLocation>
</comment>
<evidence type="ECO:0000259" key="9">
    <source>
        <dbReference type="PROSITE" id="PS50089"/>
    </source>
</evidence>
<keyword evidence="12" id="KW-1185">Reference proteome</keyword>
<dbReference type="Proteomes" id="UP000054549">
    <property type="component" value="Unassembled WGS sequence"/>
</dbReference>
<dbReference type="SUPFAM" id="SSF57850">
    <property type="entry name" value="RING/U-box"/>
    <property type="match status" value="1"/>
</dbReference>
<dbReference type="InterPro" id="IPR013087">
    <property type="entry name" value="Znf_C2H2_type"/>
</dbReference>
<evidence type="ECO:0000256" key="8">
    <source>
        <dbReference type="SAM" id="MobiDB-lite"/>
    </source>
</evidence>
<evidence type="ECO:0000313" key="11">
    <source>
        <dbReference type="EMBL" id="KIL57555.1"/>
    </source>
</evidence>
<evidence type="ECO:0000256" key="3">
    <source>
        <dbReference type="ARBA" id="ARBA00022737"/>
    </source>
</evidence>
<proteinExistence type="predicted"/>
<evidence type="ECO:0000256" key="7">
    <source>
        <dbReference type="PROSITE-ProRule" id="PRU00042"/>
    </source>
</evidence>
<evidence type="ECO:0000256" key="4">
    <source>
        <dbReference type="ARBA" id="ARBA00022771"/>
    </source>
</evidence>
<dbReference type="GO" id="GO:0001227">
    <property type="term" value="F:DNA-binding transcription repressor activity, RNA polymerase II-specific"/>
    <property type="evidence" value="ECO:0007669"/>
    <property type="project" value="TreeGrafter"/>
</dbReference>
<evidence type="ECO:0000256" key="5">
    <source>
        <dbReference type="ARBA" id="ARBA00022833"/>
    </source>
</evidence>
<evidence type="ECO:0008006" key="13">
    <source>
        <dbReference type="Google" id="ProtNLM"/>
    </source>
</evidence>
<evidence type="ECO:0000256" key="1">
    <source>
        <dbReference type="ARBA" id="ARBA00004123"/>
    </source>
</evidence>
<feature type="compositionally biased region" description="Low complexity" evidence="8">
    <location>
        <begin position="435"/>
        <end position="459"/>
    </location>
</feature>
<evidence type="ECO:0000259" key="10">
    <source>
        <dbReference type="PROSITE" id="PS50157"/>
    </source>
</evidence>
<feature type="region of interest" description="Disordered" evidence="8">
    <location>
        <begin position="400"/>
        <end position="459"/>
    </location>
</feature>
<dbReference type="PROSITE" id="PS00028">
    <property type="entry name" value="ZINC_FINGER_C2H2_1"/>
    <property type="match status" value="3"/>
</dbReference>
<protein>
    <recommendedName>
        <fullName evidence="13">RING-type domain-containing protein</fullName>
    </recommendedName>
</protein>
<dbReference type="InterPro" id="IPR022755">
    <property type="entry name" value="Znf_C2H2_jaz"/>
</dbReference>
<reference evidence="11 12" key="1">
    <citation type="submission" date="2014-04" db="EMBL/GenBank/DDBJ databases">
        <title>Evolutionary Origins and Diversification of the Mycorrhizal Mutualists.</title>
        <authorList>
            <consortium name="DOE Joint Genome Institute"/>
            <consortium name="Mycorrhizal Genomics Consortium"/>
            <person name="Kohler A."/>
            <person name="Kuo A."/>
            <person name="Nagy L.G."/>
            <person name="Floudas D."/>
            <person name="Copeland A."/>
            <person name="Barry K.W."/>
            <person name="Cichocki N."/>
            <person name="Veneault-Fourrey C."/>
            <person name="LaButti K."/>
            <person name="Lindquist E.A."/>
            <person name="Lipzen A."/>
            <person name="Lundell T."/>
            <person name="Morin E."/>
            <person name="Murat C."/>
            <person name="Riley R."/>
            <person name="Ohm R."/>
            <person name="Sun H."/>
            <person name="Tunlid A."/>
            <person name="Henrissat B."/>
            <person name="Grigoriev I.V."/>
            <person name="Hibbett D.S."/>
            <person name="Martin F."/>
        </authorList>
    </citation>
    <scope>NUCLEOTIDE SEQUENCE [LARGE SCALE GENOMIC DNA]</scope>
    <source>
        <strain evidence="11 12">Koide BX008</strain>
    </source>
</reference>
<sequence>MAVCVHCNNRTFVNEDALRQHLKSSSAHPFCTPCNRHFVNEKAYEAHMTSRHPPTFDCTKCNRTYRSHSSLEDHYRGSPAHPNCSRCGKGFRNKRSVEEHFAVQHSLVSCPCGPMALYFDELDEHYLTSDAHPSCLACNCGFKDDESYREHLVSTHTNVYCALCRVQFETPEALSEHHLVSPRHPTCMTCGKGFKDDQESTSHLLSMHADSPTTVAPNNNVASAQRSFIPIRVRVIYASQLCPHTPSPQRPIVRTDSPALSLCPDFASPIMDVKAPVFTPSSLPPPGGIVDDIWAMRENTQAPIPRKPAGRTGFNDFSPVLDSLYQRKYERQPYNPMRDSWFLSSVKAEPSPLGNAILSREQDTDGLYLPTEPITQSHHEETRDVFMRESDPIVPLERGARTENACRAIGTPPKERQSNLRADAQPFFFPRTRASSSSVQSSSESTQSSPTFSSPKSDSNAVPFIVSSPFISGVLQASECGMVQTLDKGSDLLLSTMATPIASSPNVGLPSAVDAALLSIPNYTMVSPTDSGSPDVSSPLDLNALPSVSPLTTTPIERSRSLSGKDAAHILDAPEAQGPLPDSPSEETPTSIDEGTDEKTSMAPALPTPGPAERDLSVITTGAAALSPSDPSPETCSAYDFIDEVDSFSDLESSTLDPRPSSPSFLTNNTACSPSPPSLLQSSLPTPTTAVEPLSDHSETSHLPFSRLLHCRLCQADMCNDPTATMCGHLFCYRCITESVIRTPRCPACAAPTLLYCLFRLDLSA</sequence>
<dbReference type="SMART" id="SM00355">
    <property type="entry name" value="ZnF_C2H2"/>
    <property type="match status" value="7"/>
</dbReference>
<feature type="compositionally biased region" description="Polar residues" evidence="8">
    <location>
        <begin position="651"/>
        <end position="672"/>
    </location>
</feature>
<dbReference type="GO" id="GO:0008270">
    <property type="term" value="F:zinc ion binding"/>
    <property type="evidence" value="ECO:0007669"/>
    <property type="project" value="UniProtKB-KW"/>
</dbReference>
<keyword evidence="5" id="KW-0862">Zinc</keyword>
<dbReference type="Gene3D" id="3.30.160.60">
    <property type="entry name" value="Classic Zinc Finger"/>
    <property type="match status" value="1"/>
</dbReference>
<keyword evidence="4 7" id="KW-0863">Zinc-finger</keyword>
<feature type="region of interest" description="Disordered" evidence="8">
    <location>
        <begin position="528"/>
        <end position="614"/>
    </location>
</feature>
<dbReference type="GO" id="GO:0000978">
    <property type="term" value="F:RNA polymerase II cis-regulatory region sequence-specific DNA binding"/>
    <property type="evidence" value="ECO:0007669"/>
    <property type="project" value="TreeGrafter"/>
</dbReference>
<dbReference type="InParanoid" id="A0A0C2S4F6"/>
<dbReference type="AlphaFoldDB" id="A0A0C2S4F6"/>
<dbReference type="InterPro" id="IPR017907">
    <property type="entry name" value="Znf_RING_CS"/>
</dbReference>
<dbReference type="STRING" id="946122.A0A0C2S4F6"/>
<feature type="compositionally biased region" description="Low complexity" evidence="8">
    <location>
        <begin position="678"/>
        <end position="689"/>
    </location>
</feature>
<dbReference type="Pfam" id="PF12171">
    <property type="entry name" value="zf-C2H2_jaz"/>
    <property type="match status" value="1"/>
</dbReference>
<dbReference type="HOGENOM" id="CLU_394362_0_0_1"/>
<organism evidence="11 12">
    <name type="scientific">Amanita muscaria (strain Koide BX008)</name>
    <dbReference type="NCBI Taxonomy" id="946122"/>
    <lineage>
        <taxon>Eukaryota</taxon>
        <taxon>Fungi</taxon>
        <taxon>Dikarya</taxon>
        <taxon>Basidiomycota</taxon>
        <taxon>Agaricomycotina</taxon>
        <taxon>Agaricomycetes</taxon>
        <taxon>Agaricomycetidae</taxon>
        <taxon>Agaricales</taxon>
        <taxon>Pluteineae</taxon>
        <taxon>Amanitaceae</taxon>
        <taxon>Amanita</taxon>
    </lineage>
</organism>
<dbReference type="PANTHER" id="PTHR24399:SF70">
    <property type="entry name" value="C2H2-TYPE DOMAIN-CONTAINING PROTEIN"/>
    <property type="match status" value="1"/>
</dbReference>
<dbReference type="SMART" id="SM00184">
    <property type="entry name" value="RING"/>
    <property type="match status" value="1"/>
</dbReference>